<sequence>MISHFSATQHPLPDRNLEIEESLRIGGQIKARRHKKQLTKEDRSTYNDSDNHNSGKKKHGSDERENSDKLTTLHEDLAKRNHFHHSHCCIFIISSKQYIQVDEVFVIFNFFDETPISPSHWLTSSSMVFGENAPGASSTLPPVSNGTAVPCGGG</sequence>
<feature type="compositionally biased region" description="Basic and acidic residues" evidence="1">
    <location>
        <begin position="38"/>
        <end position="53"/>
    </location>
</feature>
<evidence type="ECO:0000313" key="2">
    <source>
        <dbReference type="EMBL" id="OLP75748.1"/>
    </source>
</evidence>
<evidence type="ECO:0000256" key="1">
    <source>
        <dbReference type="SAM" id="MobiDB-lite"/>
    </source>
</evidence>
<feature type="region of interest" description="Disordered" evidence="1">
    <location>
        <begin position="28"/>
        <end position="69"/>
    </location>
</feature>
<dbReference type="Proteomes" id="UP000186817">
    <property type="component" value="Unassembled WGS sequence"/>
</dbReference>
<gene>
    <name evidence="2" type="ORF">AK812_SmicGene44409</name>
</gene>
<evidence type="ECO:0000313" key="3">
    <source>
        <dbReference type="Proteomes" id="UP000186817"/>
    </source>
</evidence>
<accession>A0A1Q9BYI8</accession>
<name>A0A1Q9BYI8_SYMMI</name>
<reference evidence="2 3" key="1">
    <citation type="submission" date="2016-02" db="EMBL/GenBank/DDBJ databases">
        <title>Genome analysis of coral dinoflagellate symbionts highlights evolutionary adaptations to a symbiotic lifestyle.</title>
        <authorList>
            <person name="Aranda M."/>
            <person name="Li Y."/>
            <person name="Liew Y.J."/>
            <person name="Baumgarten S."/>
            <person name="Simakov O."/>
            <person name="Wilson M."/>
            <person name="Piel J."/>
            <person name="Ashoor H."/>
            <person name="Bougouffa S."/>
            <person name="Bajic V.B."/>
            <person name="Ryu T."/>
            <person name="Ravasi T."/>
            <person name="Bayer T."/>
            <person name="Micklem G."/>
            <person name="Kim H."/>
            <person name="Bhak J."/>
            <person name="Lajeunesse T.C."/>
            <person name="Voolstra C.R."/>
        </authorList>
    </citation>
    <scope>NUCLEOTIDE SEQUENCE [LARGE SCALE GENOMIC DNA]</scope>
    <source>
        <strain evidence="2 3">CCMP2467</strain>
    </source>
</reference>
<dbReference type="AlphaFoldDB" id="A0A1Q9BYI8"/>
<organism evidence="2 3">
    <name type="scientific">Symbiodinium microadriaticum</name>
    <name type="common">Dinoflagellate</name>
    <name type="synonym">Zooxanthella microadriatica</name>
    <dbReference type="NCBI Taxonomy" id="2951"/>
    <lineage>
        <taxon>Eukaryota</taxon>
        <taxon>Sar</taxon>
        <taxon>Alveolata</taxon>
        <taxon>Dinophyceae</taxon>
        <taxon>Suessiales</taxon>
        <taxon>Symbiodiniaceae</taxon>
        <taxon>Symbiodinium</taxon>
    </lineage>
</organism>
<comment type="caution">
    <text evidence="2">The sequence shown here is derived from an EMBL/GenBank/DDBJ whole genome shotgun (WGS) entry which is preliminary data.</text>
</comment>
<dbReference type="EMBL" id="LSRX01002298">
    <property type="protein sequence ID" value="OLP75748.1"/>
    <property type="molecule type" value="Genomic_DNA"/>
</dbReference>
<keyword evidence="3" id="KW-1185">Reference proteome</keyword>
<feature type="compositionally biased region" description="Basic and acidic residues" evidence="1">
    <location>
        <begin position="60"/>
        <end position="69"/>
    </location>
</feature>
<protein>
    <submittedName>
        <fullName evidence="2">Uncharacterized protein</fullName>
    </submittedName>
</protein>
<proteinExistence type="predicted"/>